<feature type="compositionally biased region" description="Basic and acidic residues" evidence="1">
    <location>
        <begin position="137"/>
        <end position="170"/>
    </location>
</feature>
<evidence type="ECO:0000313" key="4">
    <source>
        <dbReference type="Proteomes" id="UP000265515"/>
    </source>
</evidence>
<feature type="compositionally biased region" description="Acidic residues" evidence="1">
    <location>
        <begin position="103"/>
        <end position="113"/>
    </location>
</feature>
<feature type="compositionally biased region" description="Basic and acidic residues" evidence="1">
    <location>
        <begin position="114"/>
        <end position="128"/>
    </location>
</feature>
<feature type="compositionally biased region" description="Basic and acidic residues" evidence="1">
    <location>
        <begin position="408"/>
        <end position="418"/>
    </location>
</feature>
<feature type="compositionally biased region" description="Basic and acidic residues" evidence="1">
    <location>
        <begin position="381"/>
        <end position="391"/>
    </location>
</feature>
<feature type="compositionally biased region" description="Polar residues" evidence="1">
    <location>
        <begin position="176"/>
        <end position="185"/>
    </location>
</feature>
<name>A0A388LJZ7_CHABU</name>
<feature type="compositionally biased region" description="Basic and acidic residues" evidence="1">
    <location>
        <begin position="243"/>
        <end position="265"/>
    </location>
</feature>
<protein>
    <recommendedName>
        <fullName evidence="2">G-patch domain-containing protein</fullName>
    </recommendedName>
</protein>
<feature type="compositionally biased region" description="Basic and acidic residues" evidence="1">
    <location>
        <begin position="499"/>
        <end position="533"/>
    </location>
</feature>
<feature type="domain" description="G-patch" evidence="2">
    <location>
        <begin position="18"/>
        <end position="65"/>
    </location>
</feature>
<keyword evidence="4" id="KW-1185">Reference proteome</keyword>
<sequence>MAGTGVRQGALLYQGVNRSTFAFKLMKQMGWEEGEGLGVNKQGIKSHVRATKKADVTAGVGLVEARKMASDWTCHASVYDKLLKSLKSVYETSAAPGAKRDSDDDDSDSDSDISEEKGVVDAAKKNSEKGGGGGGDDPSKKEEVNAPKKKEASPLKKEERKPDVKERDSVAVKTGENPSSGASSRSGDEELPKTSRSLKPLRVVRVVDASAKALEEAADAPPVGEWWGSKFGFVRGGTLCGSSERDAQRANGDERDAKPSSEDKIQISMFQEEDQERLYKTVQDNATTGKMGLGRSSMPKKVAGARWTGKKMQFCSDDEEDDDDNEGMDSDNCLPNGSCGGTSTETAPGPEDDVPSVAKEPCEDSDANCVKNAVQPDEGEQVEKPTGQHKEMKSKKEKAGKKKRKKREMGGEVREEAIRASPKPSSSCEQASIEDCADDDGIQKNHSKLTTVEHPDGNIDAGARVGNGEVGGVVDNGVTEAGGLDGVRCNSGNQRRKGKVDDRRTREVSGKEARESSGRGDEDEVAGKSEDRREKKRRKKAKDATAVAGSSEAVVMEAAAGAKRLSKERHDNPHSKNTECRTRAKKGIGKEERVCGREREEERDGPTEFNHASSPNAGGEPDMWSENLDKALKRVKWKRLTAEVLQKALSEGVKLRVLERMVRRAVRAMDARIDETKLHSLYRRKVRSGGNGGLRGVDRRRII</sequence>
<evidence type="ECO:0000256" key="1">
    <source>
        <dbReference type="SAM" id="MobiDB-lite"/>
    </source>
</evidence>
<evidence type="ECO:0000313" key="3">
    <source>
        <dbReference type="EMBL" id="GBG82646.1"/>
    </source>
</evidence>
<dbReference type="STRING" id="69332.A0A388LJZ7"/>
<reference evidence="3 4" key="1">
    <citation type="journal article" date="2018" name="Cell">
        <title>The Chara Genome: Secondary Complexity and Implications for Plant Terrestrialization.</title>
        <authorList>
            <person name="Nishiyama T."/>
            <person name="Sakayama H."/>
            <person name="Vries J.D."/>
            <person name="Buschmann H."/>
            <person name="Saint-Marcoux D."/>
            <person name="Ullrich K.K."/>
            <person name="Haas F.B."/>
            <person name="Vanderstraeten L."/>
            <person name="Becker D."/>
            <person name="Lang D."/>
            <person name="Vosolsobe S."/>
            <person name="Rombauts S."/>
            <person name="Wilhelmsson P.K.I."/>
            <person name="Janitza P."/>
            <person name="Kern R."/>
            <person name="Heyl A."/>
            <person name="Rumpler F."/>
            <person name="Villalobos L.I.A.C."/>
            <person name="Clay J.M."/>
            <person name="Skokan R."/>
            <person name="Toyoda A."/>
            <person name="Suzuki Y."/>
            <person name="Kagoshima H."/>
            <person name="Schijlen E."/>
            <person name="Tajeshwar N."/>
            <person name="Catarino B."/>
            <person name="Hetherington A.J."/>
            <person name="Saltykova A."/>
            <person name="Bonnot C."/>
            <person name="Breuninger H."/>
            <person name="Symeonidi A."/>
            <person name="Radhakrishnan G.V."/>
            <person name="Van Nieuwerburgh F."/>
            <person name="Deforce D."/>
            <person name="Chang C."/>
            <person name="Karol K.G."/>
            <person name="Hedrich R."/>
            <person name="Ulvskov P."/>
            <person name="Glockner G."/>
            <person name="Delwiche C.F."/>
            <person name="Petrasek J."/>
            <person name="Van de Peer Y."/>
            <person name="Friml J."/>
            <person name="Beilby M."/>
            <person name="Dolan L."/>
            <person name="Kohara Y."/>
            <person name="Sugano S."/>
            <person name="Fujiyama A."/>
            <person name="Delaux P.-M."/>
            <person name="Quint M."/>
            <person name="TheiBen G."/>
            <person name="Hagemann M."/>
            <person name="Harholt J."/>
            <person name="Dunand C."/>
            <person name="Zachgo S."/>
            <person name="Langdale J."/>
            <person name="Maumus F."/>
            <person name="Straeten D.V.D."/>
            <person name="Gould S.B."/>
            <person name="Rensing S.A."/>
        </authorList>
    </citation>
    <scope>NUCLEOTIDE SEQUENCE [LARGE SCALE GENOMIC DNA]</scope>
    <source>
        <strain evidence="3 4">S276</strain>
    </source>
</reference>
<feature type="compositionally biased region" description="Acidic residues" evidence="1">
    <location>
        <begin position="316"/>
        <end position="329"/>
    </location>
</feature>
<dbReference type="GO" id="GO:0005730">
    <property type="term" value="C:nucleolus"/>
    <property type="evidence" value="ECO:0007669"/>
    <property type="project" value="TreeGrafter"/>
</dbReference>
<dbReference type="GO" id="GO:0003676">
    <property type="term" value="F:nucleic acid binding"/>
    <property type="evidence" value="ECO:0007669"/>
    <property type="project" value="InterPro"/>
</dbReference>
<dbReference type="PROSITE" id="PS50174">
    <property type="entry name" value="G_PATCH"/>
    <property type="match status" value="1"/>
</dbReference>
<organism evidence="3 4">
    <name type="scientific">Chara braunii</name>
    <name type="common">Braun's stonewort</name>
    <dbReference type="NCBI Taxonomy" id="69332"/>
    <lineage>
        <taxon>Eukaryota</taxon>
        <taxon>Viridiplantae</taxon>
        <taxon>Streptophyta</taxon>
        <taxon>Charophyceae</taxon>
        <taxon>Charales</taxon>
        <taxon>Characeae</taxon>
        <taxon>Chara</taxon>
    </lineage>
</organism>
<evidence type="ECO:0000259" key="2">
    <source>
        <dbReference type="PROSITE" id="PS50174"/>
    </source>
</evidence>
<accession>A0A388LJZ7</accession>
<comment type="caution">
    <text evidence="3">The sequence shown here is derived from an EMBL/GenBank/DDBJ whole genome shotgun (WGS) entry which is preliminary data.</text>
</comment>
<feature type="region of interest" description="Disordered" evidence="1">
    <location>
        <begin position="284"/>
        <end position="622"/>
    </location>
</feature>
<dbReference type="InterPro" id="IPR000467">
    <property type="entry name" value="G_patch_dom"/>
</dbReference>
<dbReference type="OMA" id="GWWGAKM"/>
<dbReference type="Proteomes" id="UP000265515">
    <property type="component" value="Unassembled WGS sequence"/>
</dbReference>
<dbReference type="InterPro" id="IPR050656">
    <property type="entry name" value="PINX1"/>
</dbReference>
<feature type="region of interest" description="Disordered" evidence="1">
    <location>
        <begin position="238"/>
        <end position="265"/>
    </location>
</feature>
<proteinExistence type="predicted"/>
<dbReference type="SMART" id="SM00443">
    <property type="entry name" value="G_patch"/>
    <property type="match status" value="1"/>
</dbReference>
<dbReference type="AlphaFoldDB" id="A0A388LJZ7"/>
<dbReference type="Pfam" id="PF01585">
    <property type="entry name" value="G-patch"/>
    <property type="match status" value="1"/>
</dbReference>
<feature type="region of interest" description="Disordered" evidence="1">
    <location>
        <begin position="92"/>
        <end position="201"/>
    </location>
</feature>
<gene>
    <name evidence="3" type="ORF">CBR_g35011</name>
</gene>
<feature type="compositionally biased region" description="Basic residues" evidence="1">
    <location>
        <begin position="392"/>
        <end position="407"/>
    </location>
</feature>
<dbReference type="OrthoDB" id="29523at2759"/>
<dbReference type="EMBL" id="BFEA01000413">
    <property type="protein sequence ID" value="GBG82646.1"/>
    <property type="molecule type" value="Genomic_DNA"/>
</dbReference>
<dbReference type="PANTHER" id="PTHR23149">
    <property type="entry name" value="G PATCH DOMAIN CONTAINING PROTEIN"/>
    <property type="match status" value="1"/>
</dbReference>
<feature type="compositionally biased region" description="Basic and acidic residues" evidence="1">
    <location>
        <begin position="568"/>
        <end position="606"/>
    </location>
</feature>
<dbReference type="Gramene" id="GBG82646">
    <property type="protein sequence ID" value="GBG82646"/>
    <property type="gene ID" value="CBR_g35011"/>
</dbReference>
<dbReference type="PANTHER" id="PTHR23149:SF9">
    <property type="entry name" value="G PATCH DOMAIN-CONTAINING PROTEIN 4"/>
    <property type="match status" value="1"/>
</dbReference>